<comment type="function">
    <text evidence="2">Functions as a ribosomal silencing factor. Interacts with ribosomal protein uL14 (rplN), blocking formation of intersubunit bridge B8. Prevents association of the 30S and 50S ribosomal subunits and the formation of functional ribosomes, thus repressing translation.</text>
</comment>
<keyword evidence="2" id="KW-0963">Cytoplasm</keyword>
<dbReference type="GO" id="GO:0017148">
    <property type="term" value="P:negative regulation of translation"/>
    <property type="evidence" value="ECO:0007669"/>
    <property type="project" value="UniProtKB-UniRule"/>
</dbReference>
<proteinExistence type="inferred from homology"/>
<comment type="subcellular location">
    <subcellularLocation>
        <location evidence="2">Cytoplasm</location>
    </subcellularLocation>
</comment>
<keyword evidence="2" id="KW-0678">Repressor</keyword>
<dbReference type="PANTHER" id="PTHR21043">
    <property type="entry name" value="IOJAP SUPERFAMILY ORTHOLOG"/>
    <property type="match status" value="1"/>
</dbReference>
<dbReference type="SUPFAM" id="SSF81301">
    <property type="entry name" value="Nucleotidyltransferase"/>
    <property type="match status" value="1"/>
</dbReference>
<evidence type="ECO:0000313" key="3">
    <source>
        <dbReference type="EMBL" id="PKY67217.1"/>
    </source>
</evidence>
<dbReference type="GO" id="GO:0090071">
    <property type="term" value="P:negative regulation of ribosome biogenesis"/>
    <property type="evidence" value="ECO:0007669"/>
    <property type="project" value="UniProtKB-UniRule"/>
</dbReference>
<evidence type="ECO:0000256" key="2">
    <source>
        <dbReference type="HAMAP-Rule" id="MF_01477"/>
    </source>
</evidence>
<protein>
    <recommendedName>
        <fullName evidence="2">Ribosomal silencing factor RsfS</fullName>
    </recommendedName>
</protein>
<dbReference type="HAMAP" id="MF_01477">
    <property type="entry name" value="Iojap_RsfS"/>
    <property type="match status" value="1"/>
</dbReference>
<dbReference type="EMBL" id="PKKJ01000001">
    <property type="protein sequence ID" value="PKY67217.1"/>
    <property type="molecule type" value="Genomic_DNA"/>
</dbReference>
<dbReference type="NCBIfam" id="TIGR00090">
    <property type="entry name" value="rsfS_iojap_ybeB"/>
    <property type="match status" value="1"/>
</dbReference>
<dbReference type="GO" id="GO:0043023">
    <property type="term" value="F:ribosomal large subunit binding"/>
    <property type="evidence" value="ECO:0007669"/>
    <property type="project" value="TreeGrafter"/>
</dbReference>
<gene>
    <name evidence="2 3" type="primary">rsfS</name>
    <name evidence="3" type="ORF">CYJ25_00335</name>
</gene>
<dbReference type="GO" id="GO:0005737">
    <property type="term" value="C:cytoplasm"/>
    <property type="evidence" value="ECO:0007669"/>
    <property type="project" value="UniProtKB-SubCell"/>
</dbReference>
<dbReference type="RefSeq" id="WP_101627690.1">
    <property type="nucleotide sequence ID" value="NZ_PKKJ01000001.1"/>
</dbReference>
<organism evidence="3 4">
    <name type="scientific">Schaalia turicensis</name>
    <dbReference type="NCBI Taxonomy" id="131111"/>
    <lineage>
        <taxon>Bacteria</taxon>
        <taxon>Bacillati</taxon>
        <taxon>Actinomycetota</taxon>
        <taxon>Actinomycetes</taxon>
        <taxon>Actinomycetales</taxon>
        <taxon>Actinomycetaceae</taxon>
        <taxon>Schaalia</taxon>
    </lineage>
</organism>
<comment type="subunit">
    <text evidence="2">Interacts with ribosomal protein uL14 (rplN).</text>
</comment>
<dbReference type="Gene3D" id="3.30.460.10">
    <property type="entry name" value="Beta Polymerase, domain 2"/>
    <property type="match status" value="1"/>
</dbReference>
<reference evidence="3 4" key="1">
    <citation type="submission" date="2017-12" db="EMBL/GenBank/DDBJ databases">
        <title>Phylogenetic diversity of female urinary microbiome.</title>
        <authorList>
            <person name="Thomas-White K."/>
            <person name="Wolfe A.J."/>
        </authorList>
    </citation>
    <scope>NUCLEOTIDE SEQUENCE [LARGE SCALE GENOMIC DNA]</scope>
    <source>
        <strain evidence="3 4">UMB0250</strain>
    </source>
</reference>
<keyword evidence="2" id="KW-0810">Translation regulation</keyword>
<sequence length="179" mass="18789">MSEAQKDLQDVIVEAAIDKLATDPVAVDVGNRLALAESFLIFSAPTDRQVRAIAEEIMDQTAKQLGVKPDRIEGRTGGTWVLIDYGELICHVLTDEQREFYALEKLWADGKVTHLAPEGEAARVAGFVAAPGTVGAGVGTPMSAAEVVASMGDARGMDLASAIASGAMESVADSDAEEE</sequence>
<evidence type="ECO:0000313" key="4">
    <source>
        <dbReference type="Proteomes" id="UP000234545"/>
    </source>
</evidence>
<dbReference type="PANTHER" id="PTHR21043:SF0">
    <property type="entry name" value="MITOCHONDRIAL ASSEMBLY OF RIBOSOMAL LARGE SUBUNIT PROTEIN 1"/>
    <property type="match status" value="1"/>
</dbReference>
<comment type="caution">
    <text evidence="3">The sequence shown here is derived from an EMBL/GenBank/DDBJ whole genome shotgun (WGS) entry which is preliminary data.</text>
</comment>
<evidence type="ECO:0000256" key="1">
    <source>
        <dbReference type="ARBA" id="ARBA00010574"/>
    </source>
</evidence>
<dbReference type="InterPro" id="IPR043519">
    <property type="entry name" value="NT_sf"/>
</dbReference>
<comment type="similarity">
    <text evidence="1 2">Belongs to the Iojap/RsfS family.</text>
</comment>
<dbReference type="Proteomes" id="UP000234545">
    <property type="component" value="Unassembled WGS sequence"/>
</dbReference>
<dbReference type="Pfam" id="PF02410">
    <property type="entry name" value="RsfS"/>
    <property type="match status" value="1"/>
</dbReference>
<accession>A0A2I1I7W5</accession>
<dbReference type="InterPro" id="IPR004394">
    <property type="entry name" value="Iojap/RsfS/C7orf30"/>
</dbReference>
<name>A0A2I1I7W5_9ACTO</name>
<dbReference type="OrthoDB" id="9793681at2"/>
<dbReference type="GO" id="GO:0042256">
    <property type="term" value="P:cytosolic ribosome assembly"/>
    <property type="evidence" value="ECO:0007669"/>
    <property type="project" value="UniProtKB-UniRule"/>
</dbReference>
<dbReference type="AlphaFoldDB" id="A0A2I1I7W5"/>